<proteinExistence type="predicted"/>
<dbReference type="Proteomes" id="UP000799118">
    <property type="component" value="Unassembled WGS sequence"/>
</dbReference>
<keyword evidence="3" id="KW-1185">Reference proteome</keyword>
<evidence type="ECO:0000313" key="3">
    <source>
        <dbReference type="Proteomes" id="UP000799118"/>
    </source>
</evidence>
<dbReference type="EMBL" id="ML769732">
    <property type="protein sequence ID" value="KAE9388679.1"/>
    <property type="molecule type" value="Genomic_DNA"/>
</dbReference>
<reference evidence="2" key="1">
    <citation type="journal article" date="2019" name="Environ. Microbiol.">
        <title>Fungal ecological strategies reflected in gene transcription - a case study of two litter decomposers.</title>
        <authorList>
            <person name="Barbi F."/>
            <person name="Kohler A."/>
            <person name="Barry K."/>
            <person name="Baskaran P."/>
            <person name="Daum C."/>
            <person name="Fauchery L."/>
            <person name="Ihrmark K."/>
            <person name="Kuo A."/>
            <person name="LaButti K."/>
            <person name="Lipzen A."/>
            <person name="Morin E."/>
            <person name="Grigoriev I.V."/>
            <person name="Henrissat B."/>
            <person name="Lindahl B."/>
            <person name="Martin F."/>
        </authorList>
    </citation>
    <scope>NUCLEOTIDE SEQUENCE</scope>
    <source>
        <strain evidence="2">JB14</strain>
    </source>
</reference>
<keyword evidence="1" id="KW-1133">Transmembrane helix</keyword>
<accession>A0A6A4GSB4</accession>
<dbReference type="Gene3D" id="2.60.120.200">
    <property type="match status" value="1"/>
</dbReference>
<dbReference type="OrthoDB" id="192832at2759"/>
<protein>
    <submittedName>
        <fullName evidence="2">Uncharacterized protein</fullName>
    </submittedName>
</protein>
<dbReference type="AlphaFoldDB" id="A0A6A4GSB4"/>
<dbReference type="Pfam" id="PF26113">
    <property type="entry name" value="GH16_XgeA"/>
    <property type="match status" value="1"/>
</dbReference>
<keyword evidence="1" id="KW-0812">Transmembrane</keyword>
<evidence type="ECO:0000256" key="1">
    <source>
        <dbReference type="SAM" id="Phobius"/>
    </source>
</evidence>
<gene>
    <name evidence="2" type="ORF">BT96DRAFT_947438</name>
</gene>
<organism evidence="2 3">
    <name type="scientific">Gymnopus androsaceus JB14</name>
    <dbReference type="NCBI Taxonomy" id="1447944"/>
    <lineage>
        <taxon>Eukaryota</taxon>
        <taxon>Fungi</taxon>
        <taxon>Dikarya</taxon>
        <taxon>Basidiomycota</taxon>
        <taxon>Agaricomycotina</taxon>
        <taxon>Agaricomycetes</taxon>
        <taxon>Agaricomycetidae</taxon>
        <taxon>Agaricales</taxon>
        <taxon>Marasmiineae</taxon>
        <taxon>Omphalotaceae</taxon>
        <taxon>Gymnopus</taxon>
    </lineage>
</organism>
<sequence length="171" mass="18547">MWRYLTYRKRKELVRAYKSIPYGCSFWPRSDVPHRYPTLLYMDLSDWGTPTAAYTSSACNVSEYFQPQNLIIDITLFGVWTGVPSIYNATGCSGQCIDGVIGTDANATASEATSKFTATATAVPSSSTTSNFGGNSATYFNAAVLVGPKSLLWVVSSTLFAIWLSTMALGA</sequence>
<keyword evidence="1" id="KW-0472">Membrane</keyword>
<evidence type="ECO:0000313" key="2">
    <source>
        <dbReference type="EMBL" id="KAE9388679.1"/>
    </source>
</evidence>
<name>A0A6A4GSB4_9AGAR</name>
<feature type="transmembrane region" description="Helical" evidence="1">
    <location>
        <begin position="151"/>
        <end position="170"/>
    </location>
</feature>